<dbReference type="EMBL" id="SJOL01008537">
    <property type="protein sequence ID" value="TGZ60156.1"/>
    <property type="molecule type" value="Genomic_DNA"/>
</dbReference>
<dbReference type="OrthoDB" id="6256897at2759"/>
<gene>
    <name evidence="1" type="ORF">CRM22_008705</name>
</gene>
<protein>
    <submittedName>
        <fullName evidence="1">Uncharacterized protein</fullName>
    </submittedName>
</protein>
<accession>A0A4S2LC17</accession>
<reference evidence="1 2" key="1">
    <citation type="journal article" date="2019" name="BMC Genomics">
        <title>New insights from Opisthorchis felineus genome: update on genomics of the epidemiologically important liver flukes.</title>
        <authorList>
            <person name="Ershov N.I."/>
            <person name="Mordvinov V.A."/>
            <person name="Prokhortchouk E.B."/>
            <person name="Pakharukova M.Y."/>
            <person name="Gunbin K.V."/>
            <person name="Ustyantsev K."/>
            <person name="Genaev M.A."/>
            <person name="Blinov A.G."/>
            <person name="Mazur A."/>
            <person name="Boulygina E."/>
            <person name="Tsygankova S."/>
            <person name="Khrameeva E."/>
            <person name="Chekanov N."/>
            <person name="Fan G."/>
            <person name="Xiao A."/>
            <person name="Zhang H."/>
            <person name="Xu X."/>
            <person name="Yang H."/>
            <person name="Solovyev V."/>
            <person name="Lee S.M."/>
            <person name="Liu X."/>
            <person name="Afonnikov D.A."/>
            <person name="Skryabin K.G."/>
        </authorList>
    </citation>
    <scope>NUCLEOTIDE SEQUENCE [LARGE SCALE GENOMIC DNA]</scope>
    <source>
        <strain evidence="1">AK-0245</strain>
        <tissue evidence="1">Whole organism</tissue>
    </source>
</reference>
<comment type="caution">
    <text evidence="1">The sequence shown here is derived from an EMBL/GenBank/DDBJ whole genome shotgun (WGS) entry which is preliminary data.</text>
</comment>
<dbReference type="AlphaFoldDB" id="A0A4S2LC17"/>
<keyword evidence="2" id="KW-1185">Reference proteome</keyword>
<evidence type="ECO:0000313" key="1">
    <source>
        <dbReference type="EMBL" id="TGZ60156.1"/>
    </source>
</evidence>
<dbReference type="Proteomes" id="UP000308267">
    <property type="component" value="Unassembled WGS sequence"/>
</dbReference>
<proteinExistence type="predicted"/>
<evidence type="ECO:0000313" key="2">
    <source>
        <dbReference type="Proteomes" id="UP000308267"/>
    </source>
</evidence>
<organism evidence="1 2">
    <name type="scientific">Opisthorchis felineus</name>
    <dbReference type="NCBI Taxonomy" id="147828"/>
    <lineage>
        <taxon>Eukaryota</taxon>
        <taxon>Metazoa</taxon>
        <taxon>Spiralia</taxon>
        <taxon>Lophotrochozoa</taxon>
        <taxon>Platyhelminthes</taxon>
        <taxon>Trematoda</taxon>
        <taxon>Digenea</taxon>
        <taxon>Opisthorchiida</taxon>
        <taxon>Opisthorchiata</taxon>
        <taxon>Opisthorchiidae</taxon>
        <taxon>Opisthorchis</taxon>
    </lineage>
</organism>
<sequence>MFSGSGRPTPQSKFLLHPLREQADQVSVWNSQPPPLIPSSEACAKSLLASVSGAFPPRMQPCGAPIKFDSHHSLARMGETNIPAYISSSAMSQSVQALPTFTELTDTDNRSLKSQSATLFELLRFPDSDDPYHIDLSISHGEDDKWADVERGSHETAIRTSLTPPCTSFGYVPFLVPA</sequence>
<name>A0A4S2LC17_OPIFE</name>